<dbReference type="EMBL" id="RFFH01000002">
    <property type="protein sequence ID" value="RMI34278.1"/>
    <property type="molecule type" value="Genomic_DNA"/>
</dbReference>
<evidence type="ECO:0000313" key="6">
    <source>
        <dbReference type="EMBL" id="RMI34278.1"/>
    </source>
</evidence>
<evidence type="ECO:0000259" key="5">
    <source>
        <dbReference type="PROSITE" id="PS50977"/>
    </source>
</evidence>
<dbReference type="InterPro" id="IPR001647">
    <property type="entry name" value="HTH_TetR"/>
</dbReference>
<dbReference type="GO" id="GO:0000976">
    <property type="term" value="F:transcription cis-regulatory region binding"/>
    <property type="evidence" value="ECO:0007669"/>
    <property type="project" value="TreeGrafter"/>
</dbReference>
<feature type="domain" description="HTH tetR-type" evidence="5">
    <location>
        <begin position="14"/>
        <end position="74"/>
    </location>
</feature>
<keyword evidence="7" id="KW-1185">Reference proteome</keyword>
<accession>A0A3M2LHQ2</accession>
<dbReference type="InterPro" id="IPR050109">
    <property type="entry name" value="HTH-type_TetR-like_transc_reg"/>
</dbReference>
<evidence type="ECO:0000256" key="4">
    <source>
        <dbReference type="PROSITE-ProRule" id="PRU00335"/>
    </source>
</evidence>
<dbReference type="InterPro" id="IPR009057">
    <property type="entry name" value="Homeodomain-like_sf"/>
</dbReference>
<dbReference type="PANTHER" id="PTHR30055">
    <property type="entry name" value="HTH-TYPE TRANSCRIPTIONAL REGULATOR RUTR"/>
    <property type="match status" value="1"/>
</dbReference>
<comment type="caution">
    <text evidence="6">The sequence shown here is derived from an EMBL/GenBank/DDBJ whole genome shotgun (WGS) entry which is preliminary data.</text>
</comment>
<evidence type="ECO:0000313" key="7">
    <source>
        <dbReference type="Proteomes" id="UP000279275"/>
    </source>
</evidence>
<protein>
    <submittedName>
        <fullName evidence="6">TetR/AcrR family transcriptional regulator</fullName>
    </submittedName>
</protein>
<dbReference type="RefSeq" id="WP_122187203.1">
    <property type="nucleotide sequence ID" value="NZ_RFFH01000002.1"/>
</dbReference>
<evidence type="ECO:0000256" key="1">
    <source>
        <dbReference type="ARBA" id="ARBA00023015"/>
    </source>
</evidence>
<keyword evidence="1" id="KW-0805">Transcription regulation</keyword>
<reference evidence="6 7" key="1">
    <citation type="submission" date="2018-10" db="EMBL/GenBank/DDBJ databases">
        <title>Isolation from cow dung.</title>
        <authorList>
            <person name="Ling L."/>
        </authorList>
    </citation>
    <scope>NUCLEOTIDE SEQUENCE [LARGE SCALE GENOMIC DNA]</scope>
    <source>
        <strain evidence="6 7">NEAU-LL90</strain>
    </source>
</reference>
<dbReference type="OrthoDB" id="5119743at2"/>
<evidence type="ECO:0000256" key="3">
    <source>
        <dbReference type="ARBA" id="ARBA00023163"/>
    </source>
</evidence>
<proteinExistence type="predicted"/>
<dbReference type="Proteomes" id="UP000279275">
    <property type="component" value="Unassembled WGS sequence"/>
</dbReference>
<name>A0A3M2LHQ2_9NOCA</name>
<sequence>MSARASSEPVSAGRGTKDAIRDEAIRLFAEKGFEQTSLREVADAVGITKASLYYHYASKLDLLLAVVEPMFDDLAAVVAEAERLPWTPESIRRVLGHQLAALMRHRRTGELLVRDTVAIVNAVGDRYPGKMEFHRRMCGWLAGPDPTDVRILRATAAVEVIGTVLWTRPLLPAADDGMIETVLLQSALGVLEGNS</sequence>
<feature type="DNA-binding region" description="H-T-H motif" evidence="4">
    <location>
        <begin position="37"/>
        <end position="56"/>
    </location>
</feature>
<dbReference type="PRINTS" id="PR00455">
    <property type="entry name" value="HTHTETR"/>
</dbReference>
<dbReference type="PROSITE" id="PS50977">
    <property type="entry name" value="HTH_TETR_2"/>
    <property type="match status" value="1"/>
</dbReference>
<dbReference type="Pfam" id="PF00440">
    <property type="entry name" value="TetR_N"/>
    <property type="match status" value="1"/>
</dbReference>
<dbReference type="GO" id="GO:0003700">
    <property type="term" value="F:DNA-binding transcription factor activity"/>
    <property type="evidence" value="ECO:0007669"/>
    <property type="project" value="TreeGrafter"/>
</dbReference>
<dbReference type="AlphaFoldDB" id="A0A3M2LHQ2"/>
<dbReference type="PANTHER" id="PTHR30055:SF234">
    <property type="entry name" value="HTH-TYPE TRANSCRIPTIONAL REGULATOR BETI"/>
    <property type="match status" value="1"/>
</dbReference>
<dbReference type="Gene3D" id="1.10.357.10">
    <property type="entry name" value="Tetracycline Repressor, domain 2"/>
    <property type="match status" value="1"/>
</dbReference>
<gene>
    <name evidence="6" type="ORF">EBN03_07725</name>
</gene>
<dbReference type="SUPFAM" id="SSF46689">
    <property type="entry name" value="Homeodomain-like"/>
    <property type="match status" value="1"/>
</dbReference>
<keyword evidence="2 4" id="KW-0238">DNA-binding</keyword>
<evidence type="ECO:0000256" key="2">
    <source>
        <dbReference type="ARBA" id="ARBA00023125"/>
    </source>
</evidence>
<organism evidence="6 7">
    <name type="scientific">Nocardia stercoris</name>
    <dbReference type="NCBI Taxonomy" id="2483361"/>
    <lineage>
        <taxon>Bacteria</taxon>
        <taxon>Bacillati</taxon>
        <taxon>Actinomycetota</taxon>
        <taxon>Actinomycetes</taxon>
        <taxon>Mycobacteriales</taxon>
        <taxon>Nocardiaceae</taxon>
        <taxon>Nocardia</taxon>
    </lineage>
</organism>
<keyword evidence="3" id="KW-0804">Transcription</keyword>